<evidence type="ECO:0000313" key="8">
    <source>
        <dbReference type="Proteomes" id="UP001283341"/>
    </source>
</evidence>
<evidence type="ECO:0000256" key="6">
    <source>
        <dbReference type="SAM" id="MobiDB-lite"/>
    </source>
</evidence>
<sequence length="321" mass="34237">MSVPKTKRQFAGAASDPAQRQITAFFDKTSSSSSSPSNGNAPTVAKAALNGPALPAQVQANLLSVGMRVRKSVPEGYKTGTAYSGFSLWSDSDTSSNRNNNLSPTTGGSGASRELTPFCGIHKVGGLAVQQSQTTTDSYDNAVAFKFTSADDDDDLVPMLDDVPSLTSSQESAVSRTSNSSATLSAMRATSSAAMNRKRFYVTEEEEQQQQQQDVFSAGCRGDEAAVGGGKNISWRNRADWLEAEISPRSFAPVGWGENARVMAMPKRRSVADRKPSLPTPVAAAPVVSVADVDQENMAVDDFEEATFLDYRMESGDMDLE</sequence>
<dbReference type="Proteomes" id="UP001283341">
    <property type="component" value="Unassembled WGS sequence"/>
</dbReference>
<feature type="region of interest" description="Disordered" evidence="6">
    <location>
        <begin position="1"/>
        <end position="44"/>
    </location>
</feature>
<reference evidence="7" key="2">
    <citation type="submission" date="2023-06" db="EMBL/GenBank/DDBJ databases">
        <authorList>
            <consortium name="Lawrence Berkeley National Laboratory"/>
            <person name="Haridas S."/>
            <person name="Hensen N."/>
            <person name="Bonometti L."/>
            <person name="Westerberg I."/>
            <person name="Brannstrom I.O."/>
            <person name="Guillou S."/>
            <person name="Cros-Aarteil S."/>
            <person name="Calhoun S."/>
            <person name="Kuo A."/>
            <person name="Mondo S."/>
            <person name="Pangilinan J."/>
            <person name="Riley R."/>
            <person name="Labutti K."/>
            <person name="Andreopoulos B."/>
            <person name="Lipzen A."/>
            <person name="Chen C."/>
            <person name="Yanf M."/>
            <person name="Daum C."/>
            <person name="Ng V."/>
            <person name="Clum A."/>
            <person name="Steindorff A."/>
            <person name="Ohm R."/>
            <person name="Martin F."/>
            <person name="Silar P."/>
            <person name="Natvig D."/>
            <person name="Lalanne C."/>
            <person name="Gautier V."/>
            <person name="Ament-Velasquez S.L."/>
            <person name="Kruys A."/>
            <person name="Hutchinson M.I."/>
            <person name="Powell A.J."/>
            <person name="Barry K."/>
            <person name="Miller A.N."/>
            <person name="Grigoriev I.V."/>
            <person name="Debuchy R."/>
            <person name="Gladieux P."/>
            <person name="Thoren M.H."/>
            <person name="Johannesson H."/>
        </authorList>
    </citation>
    <scope>NUCLEOTIDE SEQUENCE</scope>
    <source>
        <strain evidence="7">CBS 118394</strain>
    </source>
</reference>
<proteinExistence type="inferred from homology"/>
<evidence type="ECO:0000256" key="1">
    <source>
        <dbReference type="ARBA" id="ARBA00004123"/>
    </source>
</evidence>
<feature type="compositionally biased region" description="Low complexity" evidence="6">
    <location>
        <begin position="91"/>
        <end position="103"/>
    </location>
</feature>
<feature type="region of interest" description="Disordered" evidence="6">
    <location>
        <begin position="91"/>
        <end position="113"/>
    </location>
</feature>
<dbReference type="GO" id="GO:0008104">
    <property type="term" value="P:intracellular protein localization"/>
    <property type="evidence" value="ECO:0007669"/>
    <property type="project" value="TreeGrafter"/>
</dbReference>
<name>A0AAE0ISP7_9PEZI</name>
<evidence type="ECO:0000256" key="5">
    <source>
        <dbReference type="ARBA" id="ARBA00023242"/>
    </source>
</evidence>
<dbReference type="GO" id="GO:0005737">
    <property type="term" value="C:cytoplasm"/>
    <property type="evidence" value="ECO:0007669"/>
    <property type="project" value="UniProtKB-SubCell"/>
</dbReference>
<dbReference type="GO" id="GO:0005634">
    <property type="term" value="C:nucleus"/>
    <property type="evidence" value="ECO:0007669"/>
    <property type="project" value="UniProtKB-SubCell"/>
</dbReference>
<dbReference type="GO" id="GO:1990846">
    <property type="term" value="F:ribonucleoside-diphosphate reductase inhibitor activity"/>
    <property type="evidence" value="ECO:0007669"/>
    <property type="project" value="TreeGrafter"/>
</dbReference>
<evidence type="ECO:0000256" key="2">
    <source>
        <dbReference type="ARBA" id="ARBA00004496"/>
    </source>
</evidence>
<keyword evidence="5" id="KW-0539">Nucleus</keyword>
<dbReference type="PANTHER" id="PTHR28081">
    <property type="entry name" value="DAMAGE-REGULATED IMPORT FACILITATOR 1-RELATED"/>
    <property type="match status" value="1"/>
</dbReference>
<feature type="region of interest" description="Disordered" evidence="6">
    <location>
        <begin position="165"/>
        <end position="185"/>
    </location>
</feature>
<comment type="similarity">
    <text evidence="3">Belongs to the DIF1/spd1 family.</text>
</comment>
<protein>
    <submittedName>
        <fullName evidence="7">Ribonucleotide reductase inhibitor-domain-containing protein</fullName>
    </submittedName>
</protein>
<evidence type="ECO:0000256" key="3">
    <source>
        <dbReference type="ARBA" id="ARBA00005459"/>
    </source>
</evidence>
<keyword evidence="4" id="KW-0963">Cytoplasm</keyword>
<comment type="subcellular location">
    <subcellularLocation>
        <location evidence="2">Cytoplasm</location>
    </subcellularLocation>
    <subcellularLocation>
        <location evidence="1">Nucleus</location>
    </subcellularLocation>
</comment>
<dbReference type="PANTHER" id="PTHR28081:SF1">
    <property type="entry name" value="DAMAGE-REGULATED IMPORT FACILITATOR 1"/>
    <property type="match status" value="1"/>
</dbReference>
<dbReference type="Pfam" id="PF08591">
    <property type="entry name" value="RNR_inhib"/>
    <property type="match status" value="1"/>
</dbReference>
<comment type="caution">
    <text evidence="7">The sequence shown here is derived from an EMBL/GenBank/DDBJ whole genome shotgun (WGS) entry which is preliminary data.</text>
</comment>
<gene>
    <name evidence="7" type="ORF">B0H66DRAFT_68453</name>
</gene>
<accession>A0AAE0ISP7</accession>
<dbReference type="EMBL" id="JAUEDM010000001">
    <property type="protein sequence ID" value="KAK3330583.1"/>
    <property type="molecule type" value="Genomic_DNA"/>
</dbReference>
<keyword evidence="8" id="KW-1185">Reference proteome</keyword>
<dbReference type="AlphaFoldDB" id="A0AAE0ISP7"/>
<organism evidence="7 8">
    <name type="scientific">Apodospora peruviana</name>
    <dbReference type="NCBI Taxonomy" id="516989"/>
    <lineage>
        <taxon>Eukaryota</taxon>
        <taxon>Fungi</taxon>
        <taxon>Dikarya</taxon>
        <taxon>Ascomycota</taxon>
        <taxon>Pezizomycotina</taxon>
        <taxon>Sordariomycetes</taxon>
        <taxon>Sordariomycetidae</taxon>
        <taxon>Sordariales</taxon>
        <taxon>Lasiosphaeriaceae</taxon>
        <taxon>Apodospora</taxon>
    </lineage>
</organism>
<dbReference type="InterPro" id="IPR013900">
    <property type="entry name" value="RNR_inhibitor"/>
</dbReference>
<evidence type="ECO:0000256" key="4">
    <source>
        <dbReference type="ARBA" id="ARBA00022490"/>
    </source>
</evidence>
<evidence type="ECO:0000313" key="7">
    <source>
        <dbReference type="EMBL" id="KAK3330583.1"/>
    </source>
</evidence>
<reference evidence="7" key="1">
    <citation type="journal article" date="2023" name="Mol. Phylogenet. Evol.">
        <title>Genome-scale phylogeny and comparative genomics of the fungal order Sordariales.</title>
        <authorList>
            <person name="Hensen N."/>
            <person name="Bonometti L."/>
            <person name="Westerberg I."/>
            <person name="Brannstrom I.O."/>
            <person name="Guillou S."/>
            <person name="Cros-Aarteil S."/>
            <person name="Calhoun S."/>
            <person name="Haridas S."/>
            <person name="Kuo A."/>
            <person name="Mondo S."/>
            <person name="Pangilinan J."/>
            <person name="Riley R."/>
            <person name="LaButti K."/>
            <person name="Andreopoulos B."/>
            <person name="Lipzen A."/>
            <person name="Chen C."/>
            <person name="Yan M."/>
            <person name="Daum C."/>
            <person name="Ng V."/>
            <person name="Clum A."/>
            <person name="Steindorff A."/>
            <person name="Ohm R.A."/>
            <person name="Martin F."/>
            <person name="Silar P."/>
            <person name="Natvig D.O."/>
            <person name="Lalanne C."/>
            <person name="Gautier V."/>
            <person name="Ament-Velasquez S.L."/>
            <person name="Kruys A."/>
            <person name="Hutchinson M.I."/>
            <person name="Powell A.J."/>
            <person name="Barry K."/>
            <person name="Miller A.N."/>
            <person name="Grigoriev I.V."/>
            <person name="Debuchy R."/>
            <person name="Gladieux P."/>
            <person name="Hiltunen Thoren M."/>
            <person name="Johannesson H."/>
        </authorList>
    </citation>
    <scope>NUCLEOTIDE SEQUENCE</scope>
    <source>
        <strain evidence="7">CBS 118394</strain>
    </source>
</reference>